<reference evidence="6 7" key="1">
    <citation type="submission" date="2018-11" db="EMBL/GenBank/DDBJ databases">
        <title>Complete genome sequence of Paenibacillus baekrokdamisoli strain KCTC 33723.</title>
        <authorList>
            <person name="Kang S.W."/>
            <person name="Lee K.C."/>
            <person name="Kim K.K."/>
            <person name="Kim J.S."/>
            <person name="Kim D.S."/>
            <person name="Ko S.H."/>
            <person name="Yang S.H."/>
            <person name="Lee J.S."/>
        </authorList>
    </citation>
    <scope>NUCLEOTIDE SEQUENCE [LARGE SCALE GENOMIC DNA]</scope>
    <source>
        <strain evidence="6 7">KCTC 33723</strain>
    </source>
</reference>
<feature type="binding site" evidence="4">
    <location>
        <position position="295"/>
    </location>
    <ligand>
        <name>substrate</name>
    </ligand>
</feature>
<keyword evidence="2 4" id="KW-0378">Hydrolase</keyword>
<dbReference type="InterPro" id="IPR050287">
    <property type="entry name" value="MTA/SAH_deaminase"/>
</dbReference>
<feature type="binding site" evidence="4">
    <location>
        <position position="141"/>
    </location>
    <ligand>
        <name>substrate</name>
    </ligand>
</feature>
<comment type="function">
    <text evidence="4">Catalyzes the deamination of 5-methylthioadenosine and S-adenosyl-L-homocysteine into 5-methylthioinosine and S-inosyl-L-homocysteine, respectively. Is also able to deaminate adenosine.</text>
</comment>
<feature type="binding site" evidence="4">
    <location>
        <position position="60"/>
    </location>
    <ligand>
        <name>Zn(2+)</name>
        <dbReference type="ChEBI" id="CHEBI:29105"/>
    </ligand>
</feature>
<dbReference type="InterPro" id="IPR011059">
    <property type="entry name" value="Metal-dep_hydrolase_composite"/>
</dbReference>
<comment type="cofactor">
    <cofactor evidence="4">
        <name>Zn(2+)</name>
        <dbReference type="ChEBI" id="CHEBI:29105"/>
    </cofactor>
    <text evidence="4">Binds 1 zinc ion per subunit.</text>
</comment>
<name>A0A3G9INC3_9BACL</name>
<evidence type="ECO:0000259" key="5">
    <source>
        <dbReference type="Pfam" id="PF01979"/>
    </source>
</evidence>
<dbReference type="OrthoDB" id="9807210at2"/>
<dbReference type="EMBL" id="AP019308">
    <property type="protein sequence ID" value="BBH19722.1"/>
    <property type="molecule type" value="Genomic_DNA"/>
</dbReference>
<keyword evidence="7" id="KW-1185">Reference proteome</keyword>
<dbReference type="RefSeq" id="WP_125654267.1">
    <property type="nucleotide sequence ID" value="NZ_AP019308.1"/>
</dbReference>
<dbReference type="EC" id="3.5.4.31" evidence="4"/>
<evidence type="ECO:0000256" key="2">
    <source>
        <dbReference type="ARBA" id="ARBA00022801"/>
    </source>
</evidence>
<feature type="binding site" evidence="4">
    <location>
        <position position="209"/>
    </location>
    <ligand>
        <name>substrate</name>
    </ligand>
</feature>
<evidence type="ECO:0000313" key="6">
    <source>
        <dbReference type="EMBL" id="BBH19722.1"/>
    </source>
</evidence>
<dbReference type="EC" id="3.5.4.28" evidence="4"/>
<proteinExistence type="inferred from homology"/>
<feature type="domain" description="Amidohydrolase-related" evidence="5">
    <location>
        <begin position="52"/>
        <end position="398"/>
    </location>
</feature>
<dbReference type="GO" id="GO:0090614">
    <property type="term" value="F:5'-methylthioadenosine deaminase activity"/>
    <property type="evidence" value="ECO:0007669"/>
    <property type="project" value="UniProtKB-UniRule"/>
</dbReference>
<dbReference type="SUPFAM" id="SSF51556">
    <property type="entry name" value="Metallo-dependent hydrolases"/>
    <property type="match status" value="1"/>
</dbReference>
<dbReference type="Pfam" id="PF01979">
    <property type="entry name" value="Amidohydro_1"/>
    <property type="match status" value="1"/>
</dbReference>
<evidence type="ECO:0000256" key="1">
    <source>
        <dbReference type="ARBA" id="ARBA00022723"/>
    </source>
</evidence>
<feature type="binding site" evidence="4">
    <location>
        <position position="206"/>
    </location>
    <ligand>
        <name>Zn(2+)</name>
        <dbReference type="ChEBI" id="CHEBI:29105"/>
    </ligand>
</feature>
<dbReference type="GO" id="GO:0046872">
    <property type="term" value="F:metal ion binding"/>
    <property type="evidence" value="ECO:0007669"/>
    <property type="project" value="UniProtKB-KW"/>
</dbReference>
<dbReference type="InterPro" id="IPR032466">
    <property type="entry name" value="Metal_Hydrolase"/>
</dbReference>
<dbReference type="GO" id="GO:0050270">
    <property type="term" value="F:S-adenosylhomocysteine deaminase activity"/>
    <property type="evidence" value="ECO:0007669"/>
    <property type="project" value="UniProtKB-UniRule"/>
</dbReference>
<feature type="binding site" evidence="4">
    <location>
        <position position="62"/>
    </location>
    <ligand>
        <name>Zn(2+)</name>
        <dbReference type="ChEBI" id="CHEBI:29105"/>
    </ligand>
</feature>
<dbReference type="PANTHER" id="PTHR43794">
    <property type="entry name" value="AMINOHYDROLASE SSNA-RELATED"/>
    <property type="match status" value="1"/>
</dbReference>
<dbReference type="AlphaFoldDB" id="A0A3G9INC3"/>
<evidence type="ECO:0000313" key="7">
    <source>
        <dbReference type="Proteomes" id="UP000275368"/>
    </source>
</evidence>
<feature type="binding site" evidence="4">
    <location>
        <position position="89"/>
    </location>
    <ligand>
        <name>substrate</name>
    </ligand>
</feature>
<keyword evidence="3 4" id="KW-0862">Zinc</keyword>
<evidence type="ECO:0000256" key="4">
    <source>
        <dbReference type="HAMAP-Rule" id="MF_01281"/>
    </source>
</evidence>
<dbReference type="Gene3D" id="2.30.40.10">
    <property type="entry name" value="Urease, subunit C, domain 1"/>
    <property type="match status" value="1"/>
</dbReference>
<comment type="similarity">
    <text evidence="4">Belongs to the metallo-dependent hydrolases superfamily. MTA/SAH deaminase family.</text>
</comment>
<accession>A0A3G9INC3</accession>
<dbReference type="KEGG" id="pbk:Back11_10670"/>
<dbReference type="FunFam" id="3.20.20.140:FF:000014">
    <property type="entry name" value="5-methylthioadenosine/S-adenosylhomocysteine deaminase"/>
    <property type="match status" value="1"/>
</dbReference>
<comment type="caution">
    <text evidence="4">Lacks conserved residue(s) required for the propagation of feature annotation.</text>
</comment>
<dbReference type="Proteomes" id="UP000275368">
    <property type="component" value="Chromosome"/>
</dbReference>
<comment type="catalytic activity">
    <reaction evidence="4">
        <text>S-methyl-5'-thioadenosine + H2O + H(+) = S-methyl-5'-thioinosine + NH4(+)</text>
        <dbReference type="Rhea" id="RHEA:25025"/>
        <dbReference type="ChEBI" id="CHEBI:15377"/>
        <dbReference type="ChEBI" id="CHEBI:15378"/>
        <dbReference type="ChEBI" id="CHEBI:17509"/>
        <dbReference type="ChEBI" id="CHEBI:28938"/>
        <dbReference type="ChEBI" id="CHEBI:48595"/>
        <dbReference type="EC" id="3.5.4.31"/>
    </reaction>
</comment>
<dbReference type="PANTHER" id="PTHR43794:SF11">
    <property type="entry name" value="AMIDOHYDROLASE-RELATED DOMAIN-CONTAINING PROTEIN"/>
    <property type="match status" value="1"/>
</dbReference>
<dbReference type="Gene3D" id="3.20.20.140">
    <property type="entry name" value="Metal-dependent hydrolases"/>
    <property type="match status" value="1"/>
</dbReference>
<evidence type="ECO:0000256" key="3">
    <source>
        <dbReference type="ARBA" id="ARBA00022833"/>
    </source>
</evidence>
<comment type="catalytic activity">
    <reaction evidence="4">
        <text>S-adenosyl-L-homocysteine + H2O + H(+) = S-inosyl-L-homocysteine + NH4(+)</text>
        <dbReference type="Rhea" id="RHEA:20716"/>
        <dbReference type="ChEBI" id="CHEBI:15377"/>
        <dbReference type="ChEBI" id="CHEBI:15378"/>
        <dbReference type="ChEBI" id="CHEBI:28938"/>
        <dbReference type="ChEBI" id="CHEBI:57856"/>
        <dbReference type="ChEBI" id="CHEBI:57985"/>
        <dbReference type="EC" id="3.5.4.28"/>
    </reaction>
</comment>
<dbReference type="InterPro" id="IPR023512">
    <property type="entry name" value="Deaminase_MtaD/DadD"/>
</dbReference>
<dbReference type="CDD" id="cd01298">
    <property type="entry name" value="ATZ_TRZ_like"/>
    <property type="match status" value="1"/>
</dbReference>
<dbReference type="HAMAP" id="MF_01281">
    <property type="entry name" value="MTA_SAH_deamin"/>
    <property type="match status" value="1"/>
</dbReference>
<dbReference type="InterPro" id="IPR006680">
    <property type="entry name" value="Amidohydro-rel"/>
</dbReference>
<feature type="binding site" evidence="4">
    <location>
        <position position="295"/>
    </location>
    <ligand>
        <name>Zn(2+)</name>
        <dbReference type="ChEBI" id="CHEBI:29105"/>
    </ligand>
</feature>
<gene>
    <name evidence="6" type="primary">mtaD_2</name>
    <name evidence="4" type="synonym">mtaD</name>
    <name evidence="6" type="ORF">Back11_10670</name>
</gene>
<sequence length="428" mass="47321">MRILIKDVTIVTMKEEAPFVGDIMIEGDKIEDIQSEINESADDVIQGKGFVAMPGLINAHQHTPMSLLRGFSDDLILMDWLNKKMLPAEARMTEEDIYWGAKLSMAEMIKTGTTAFADMYIHMNEIALAVEEVGMRASLTRGLVFIEDDGGKRLTEALDLIERWSGKAGGRITTMYGPHSPYTCPPEPLKEVIQLAEARNIPVHIHLAETKEEVIKIREKYNQTPTEYLYHAGLFERAHVLLAHSVHLNRRDVGFLKGMRGGVSHNPVSNLKLGCGIAPITEMLAQGITVGLGTDGAGSATTVDMFEEIKAASWLQKLDYSDPTRILAAFALRMATHEGAKLLNIDDQVGTLEVGKKADVILVDMKKPHLQPIHNIESLLAYSANGADVDTTIVNGRMLMKHRQLLTIDEEELYSQVAARATRIVDGI</sequence>
<protein>
    <recommendedName>
        <fullName evidence="4">5-methylthioadenosine/S-adenosylhomocysteine deaminase</fullName>
        <shortName evidence="4">MTA/SAH deaminase</shortName>
        <ecNumber evidence="4">3.5.4.28</ecNumber>
        <ecNumber evidence="4">3.5.4.31</ecNumber>
    </recommendedName>
</protein>
<keyword evidence="1 4" id="KW-0479">Metal-binding</keyword>
<feature type="binding site" evidence="4">
    <location>
        <position position="179"/>
    </location>
    <ligand>
        <name>substrate</name>
    </ligand>
</feature>
<organism evidence="6 7">
    <name type="scientific">Paenibacillus baekrokdamisoli</name>
    <dbReference type="NCBI Taxonomy" id="1712516"/>
    <lineage>
        <taxon>Bacteria</taxon>
        <taxon>Bacillati</taxon>
        <taxon>Bacillota</taxon>
        <taxon>Bacilli</taxon>
        <taxon>Bacillales</taxon>
        <taxon>Paenibacillaceae</taxon>
        <taxon>Paenibacillus</taxon>
    </lineage>
</organism>
<dbReference type="SUPFAM" id="SSF51338">
    <property type="entry name" value="Composite domain of metallo-dependent hydrolases"/>
    <property type="match status" value="1"/>
</dbReference>